<dbReference type="InterPro" id="IPR002937">
    <property type="entry name" value="Amino_oxidase"/>
</dbReference>
<dbReference type="SUPFAM" id="SSF51905">
    <property type="entry name" value="FAD/NAD(P)-binding domain"/>
    <property type="match status" value="1"/>
</dbReference>
<protein>
    <recommendedName>
        <fullName evidence="3">Pyridine nucleotide-disulfide oxidoreductase domain-containing protein 2</fullName>
    </recommendedName>
</protein>
<dbReference type="Gene3D" id="3.50.50.60">
    <property type="entry name" value="FAD/NAD(P)-binding domain"/>
    <property type="match status" value="2"/>
</dbReference>
<evidence type="ECO:0000256" key="3">
    <source>
        <dbReference type="ARBA" id="ARBA00040298"/>
    </source>
</evidence>
<evidence type="ECO:0000256" key="2">
    <source>
        <dbReference type="ARBA" id="ARBA00038825"/>
    </source>
</evidence>
<proteinExistence type="predicted"/>
<reference evidence="5 6" key="1">
    <citation type="journal article" date="2019" name="Int. J. Syst. Evol. Microbiol.">
        <title>The Global Catalogue of Microorganisms (GCM) 10K type strain sequencing project: providing services to taxonomists for standard genome sequencing and annotation.</title>
        <authorList>
            <consortium name="The Broad Institute Genomics Platform"/>
            <consortium name="The Broad Institute Genome Sequencing Center for Infectious Disease"/>
            <person name="Wu L."/>
            <person name="Ma J."/>
        </authorList>
    </citation>
    <scope>NUCLEOTIDE SEQUENCE [LARGE SCALE GENOMIC DNA]</scope>
    <source>
        <strain evidence="5 6">JCM 10671</strain>
    </source>
</reference>
<dbReference type="PANTHER" id="PTHR10668">
    <property type="entry name" value="PHYTOENE DEHYDROGENASE"/>
    <property type="match status" value="1"/>
</dbReference>
<feature type="domain" description="Amine oxidase" evidence="4">
    <location>
        <begin position="178"/>
        <end position="331"/>
    </location>
</feature>
<comment type="subunit">
    <text evidence="2">Interacts with COX5B; this interaction may contribute to localize PYROXD2 to the inner face of the inner mitochondrial membrane.</text>
</comment>
<dbReference type="InterPro" id="IPR036188">
    <property type="entry name" value="FAD/NAD-bd_sf"/>
</dbReference>
<dbReference type="EMBL" id="BAAAHE010000001">
    <property type="protein sequence ID" value="GAA0602611.1"/>
    <property type="molecule type" value="Genomic_DNA"/>
</dbReference>
<organism evidence="5 6">
    <name type="scientific">Sporichthya brevicatena</name>
    <dbReference type="NCBI Taxonomy" id="171442"/>
    <lineage>
        <taxon>Bacteria</taxon>
        <taxon>Bacillati</taxon>
        <taxon>Actinomycetota</taxon>
        <taxon>Actinomycetes</taxon>
        <taxon>Sporichthyales</taxon>
        <taxon>Sporichthyaceae</taxon>
        <taxon>Sporichthya</taxon>
    </lineage>
</organism>
<dbReference type="Proteomes" id="UP001500957">
    <property type="component" value="Unassembled WGS sequence"/>
</dbReference>
<evidence type="ECO:0000259" key="4">
    <source>
        <dbReference type="Pfam" id="PF01593"/>
    </source>
</evidence>
<accession>A0ABN1G2G7</accession>
<comment type="caution">
    <text evidence="5">The sequence shown here is derived from an EMBL/GenBank/DDBJ whole genome shotgun (WGS) entry which is preliminary data.</text>
</comment>
<evidence type="ECO:0000313" key="6">
    <source>
        <dbReference type="Proteomes" id="UP001500957"/>
    </source>
</evidence>
<dbReference type="PANTHER" id="PTHR10668:SF103">
    <property type="entry name" value="PYRIDINE NUCLEOTIDE-DISULFIDE OXIDOREDUCTASE DOMAIN-CONTAINING PROTEIN 2"/>
    <property type="match status" value="1"/>
</dbReference>
<evidence type="ECO:0000256" key="1">
    <source>
        <dbReference type="ARBA" id="ARBA00037217"/>
    </source>
</evidence>
<dbReference type="InterPro" id="IPR018203">
    <property type="entry name" value="GDP_dissociation_inhibitor"/>
</dbReference>
<dbReference type="Pfam" id="PF01593">
    <property type="entry name" value="Amino_oxidase"/>
    <property type="match status" value="1"/>
</dbReference>
<dbReference type="RefSeq" id="WP_344600254.1">
    <property type="nucleotide sequence ID" value="NZ_BAAAHE010000001.1"/>
</dbReference>
<name>A0ABN1G2G7_9ACTN</name>
<sequence length="537" mass="57814">MDNVDVIVIGAGHNGLVAANYIADAGRRVLVVEANPEIGGFTASQRAIPAAPDHLTHPYSFDPFFWDSFPPATELGLDRYGLRRVRVDPGLVYLDPDDASLAFWEDPRATAREIERYSKADAAAYLEFARLLRALSDVALSYFVANPVRFDVRPLARTARHALRHRRHLRDIAALATGTAAEAIADRFTHPVVRNALHAAAGSTIPNSADGSGAGFLWLANQHRHSHQHPVGGIQSLPNALAKRLTSHGGSIEVNAPVAEILVRDGRAVGVQLRDGREIAANEAVVASCDPKTALGKLLPESALPSKLRSRVDNIAVRNGGYGQMKVDLAFSGRLSLDRYAKRRGDGLDLRKPMHVLATEEGIERAFARSAAGLLPHSDDFSMWNVIPTGVDPSQAPDGQDNFYCYLAVAPYEVEGGWDTPDSEGLTMRQRAGDAVVAKLGRFYDGVETLEIGRRVLTNEDFEALVGASGGNITHVDMTLSRGGPRRPARGLAGYRSPVPGLYLGGSGSHPSGGITGAPGYMVARELLRDGRKDRKS</sequence>
<gene>
    <name evidence="5" type="ORF">GCM10009547_00020</name>
</gene>
<comment type="function">
    <text evidence="1">Probable oxidoreductase that may play a role as regulator of mitochondrial function.</text>
</comment>
<evidence type="ECO:0000313" key="5">
    <source>
        <dbReference type="EMBL" id="GAA0602611.1"/>
    </source>
</evidence>
<keyword evidence="6" id="KW-1185">Reference proteome</keyword>
<dbReference type="PRINTS" id="PR00891">
    <property type="entry name" value="RABGDIREP"/>
</dbReference>
<dbReference type="Pfam" id="PF13450">
    <property type="entry name" value="NAD_binding_8"/>
    <property type="match status" value="1"/>
</dbReference>